<reference evidence="1" key="1">
    <citation type="submission" date="2021-02" db="EMBL/GenBank/DDBJ databases">
        <authorList>
            <person name="Dougan E. K."/>
            <person name="Rhodes N."/>
            <person name="Thang M."/>
            <person name="Chan C."/>
        </authorList>
    </citation>
    <scope>NUCLEOTIDE SEQUENCE</scope>
</reference>
<dbReference type="AlphaFoldDB" id="A0A812PMZ3"/>
<organism evidence="1 2">
    <name type="scientific">Symbiodinium natans</name>
    <dbReference type="NCBI Taxonomy" id="878477"/>
    <lineage>
        <taxon>Eukaryota</taxon>
        <taxon>Sar</taxon>
        <taxon>Alveolata</taxon>
        <taxon>Dinophyceae</taxon>
        <taxon>Suessiales</taxon>
        <taxon>Symbiodiniaceae</taxon>
        <taxon>Symbiodinium</taxon>
    </lineage>
</organism>
<dbReference type="Proteomes" id="UP000604046">
    <property type="component" value="Unassembled WGS sequence"/>
</dbReference>
<proteinExistence type="predicted"/>
<name>A0A812PMZ3_9DINO</name>
<evidence type="ECO:0000313" key="1">
    <source>
        <dbReference type="EMBL" id="CAE7356999.1"/>
    </source>
</evidence>
<keyword evidence="2" id="KW-1185">Reference proteome</keyword>
<accession>A0A812PMZ3</accession>
<comment type="caution">
    <text evidence="1">The sequence shown here is derived from an EMBL/GenBank/DDBJ whole genome shotgun (WGS) entry which is preliminary data.</text>
</comment>
<dbReference type="OrthoDB" id="448775at2759"/>
<gene>
    <name evidence="1" type="ORF">SNAT2548_LOCUS19028</name>
</gene>
<evidence type="ECO:0008006" key="3">
    <source>
        <dbReference type="Google" id="ProtNLM"/>
    </source>
</evidence>
<evidence type="ECO:0000313" key="2">
    <source>
        <dbReference type="Proteomes" id="UP000604046"/>
    </source>
</evidence>
<protein>
    <recommendedName>
        <fullName evidence="3">EF-hand domain-containing protein</fullName>
    </recommendedName>
</protein>
<sequence>MHVLEMLDIAAVAYHAFGPLLPGKAEDDAHCADCFTMAMCQHPYCGTCGFCVSASFSRDRELLDYQCMCEKCARAMNRCCACGKAFNGKPTDVSLPMNHGGSDDEGPGELLGLPGDSEDNWEERMAAAIAIAEKYSGFSKFHHSYPPLFAKLWDKYDPDHLGEISAEQAKSFAEDMVAAGWKDWKPSAQDLALWQRIMDESGGISLEQFAEASENDNFAALAFGD</sequence>
<dbReference type="EMBL" id="CAJNDS010002163">
    <property type="protein sequence ID" value="CAE7356999.1"/>
    <property type="molecule type" value="Genomic_DNA"/>
</dbReference>